<keyword evidence="3" id="KW-1185">Reference proteome</keyword>
<organism evidence="2 3">
    <name type="scientific">Polyplosphaeria fusca</name>
    <dbReference type="NCBI Taxonomy" id="682080"/>
    <lineage>
        <taxon>Eukaryota</taxon>
        <taxon>Fungi</taxon>
        <taxon>Dikarya</taxon>
        <taxon>Ascomycota</taxon>
        <taxon>Pezizomycotina</taxon>
        <taxon>Dothideomycetes</taxon>
        <taxon>Pleosporomycetidae</taxon>
        <taxon>Pleosporales</taxon>
        <taxon>Tetraplosphaeriaceae</taxon>
        <taxon>Polyplosphaeria</taxon>
    </lineage>
</organism>
<reference evidence="2" key="1">
    <citation type="journal article" date="2020" name="Stud. Mycol.">
        <title>101 Dothideomycetes genomes: a test case for predicting lifestyles and emergence of pathogens.</title>
        <authorList>
            <person name="Haridas S."/>
            <person name="Albert R."/>
            <person name="Binder M."/>
            <person name="Bloem J."/>
            <person name="Labutti K."/>
            <person name="Salamov A."/>
            <person name="Andreopoulos B."/>
            <person name="Baker S."/>
            <person name="Barry K."/>
            <person name="Bills G."/>
            <person name="Bluhm B."/>
            <person name="Cannon C."/>
            <person name="Castanera R."/>
            <person name="Culley D."/>
            <person name="Daum C."/>
            <person name="Ezra D."/>
            <person name="Gonzalez J."/>
            <person name="Henrissat B."/>
            <person name="Kuo A."/>
            <person name="Liang C."/>
            <person name="Lipzen A."/>
            <person name="Lutzoni F."/>
            <person name="Magnuson J."/>
            <person name="Mondo S."/>
            <person name="Nolan M."/>
            <person name="Ohm R."/>
            <person name="Pangilinan J."/>
            <person name="Park H.-J."/>
            <person name="Ramirez L."/>
            <person name="Alfaro M."/>
            <person name="Sun H."/>
            <person name="Tritt A."/>
            <person name="Yoshinaga Y."/>
            <person name="Zwiers L.-H."/>
            <person name="Turgeon B."/>
            <person name="Goodwin S."/>
            <person name="Spatafora J."/>
            <person name="Crous P."/>
            <person name="Grigoriev I."/>
        </authorList>
    </citation>
    <scope>NUCLEOTIDE SEQUENCE</scope>
    <source>
        <strain evidence="2">CBS 125425</strain>
    </source>
</reference>
<comment type="caution">
    <text evidence="2">The sequence shown here is derived from an EMBL/GenBank/DDBJ whole genome shotgun (WGS) entry which is preliminary data.</text>
</comment>
<accession>A0A9P4R513</accession>
<feature type="region of interest" description="Disordered" evidence="1">
    <location>
        <begin position="263"/>
        <end position="293"/>
    </location>
</feature>
<dbReference type="AlphaFoldDB" id="A0A9P4R513"/>
<protein>
    <submittedName>
        <fullName evidence="2">Uncharacterized protein</fullName>
    </submittedName>
</protein>
<evidence type="ECO:0000313" key="3">
    <source>
        <dbReference type="Proteomes" id="UP000799444"/>
    </source>
</evidence>
<dbReference type="EMBL" id="ML996107">
    <property type="protein sequence ID" value="KAF2738864.1"/>
    <property type="molecule type" value="Genomic_DNA"/>
</dbReference>
<feature type="compositionally biased region" description="Acidic residues" evidence="1">
    <location>
        <begin position="267"/>
        <end position="293"/>
    </location>
</feature>
<dbReference type="OrthoDB" id="3762311at2759"/>
<proteinExistence type="predicted"/>
<name>A0A9P4R513_9PLEO</name>
<evidence type="ECO:0000256" key="1">
    <source>
        <dbReference type="SAM" id="MobiDB-lite"/>
    </source>
</evidence>
<evidence type="ECO:0000313" key="2">
    <source>
        <dbReference type="EMBL" id="KAF2738864.1"/>
    </source>
</evidence>
<gene>
    <name evidence="2" type="ORF">EJ04DRAFT_573673</name>
</gene>
<sequence length="293" mass="33131">MVGQIRSQSAPRGSNPFALLQDNLQQQPVSARQSGHQTDNVQQTTYELISSQATSRSPKRSAVRAKTEAWLNEIPRPIPTSANILVLTQSDRENLIHGPRISLCINNIPIDAIPTNLFLRISHRFRAVHTTLPETRAVNLAPNTEPDAIRYITRWLRATSKQDTATSLPSLTSVRDQIAVCHAAHILGLPRAYYAHQVRYLRKYFGRCIPTYRELHTLEMLSTPRWNMLLACAAKNLRWLARNDEVPDPEVFAEFLARHPRIREAVEGDDGDVGDDGDEGEEEDEVDEEERSL</sequence>
<dbReference type="Proteomes" id="UP000799444">
    <property type="component" value="Unassembled WGS sequence"/>
</dbReference>